<evidence type="ECO:0000256" key="6">
    <source>
        <dbReference type="ARBA" id="ARBA00023212"/>
    </source>
</evidence>
<keyword evidence="4 8" id="KW-0175">Coiled coil</keyword>
<reference evidence="10" key="1">
    <citation type="submission" date="2023-03" db="EMBL/GenBank/DDBJ databases">
        <authorList>
            <person name="Steffen K."/>
            <person name="Cardenas P."/>
        </authorList>
    </citation>
    <scope>NUCLEOTIDE SEQUENCE</scope>
</reference>
<evidence type="ECO:0000256" key="5">
    <source>
        <dbReference type="ARBA" id="ARBA00023175"/>
    </source>
</evidence>
<keyword evidence="11" id="KW-1185">Reference proteome</keyword>
<dbReference type="InterPro" id="IPR036961">
    <property type="entry name" value="Kinesin_motor_dom_sf"/>
</dbReference>
<comment type="caution">
    <text evidence="7">Lacks conserved residue(s) required for the propagation of feature annotation.</text>
</comment>
<dbReference type="EMBL" id="CASHTH010002206">
    <property type="protein sequence ID" value="CAI8026286.1"/>
    <property type="molecule type" value="Genomic_DNA"/>
</dbReference>
<dbReference type="InterPro" id="IPR001752">
    <property type="entry name" value="Kinesin_motor_dom"/>
</dbReference>
<dbReference type="GO" id="GO:0008017">
    <property type="term" value="F:microtubule binding"/>
    <property type="evidence" value="ECO:0007669"/>
    <property type="project" value="InterPro"/>
</dbReference>
<evidence type="ECO:0000256" key="4">
    <source>
        <dbReference type="ARBA" id="ARBA00023054"/>
    </source>
</evidence>
<proteinExistence type="inferred from homology"/>
<comment type="subcellular location">
    <subcellularLocation>
        <location evidence="1">Cytoplasm</location>
        <location evidence="1">Cytoskeleton</location>
    </subcellularLocation>
</comment>
<comment type="caution">
    <text evidence="10">The sequence shown here is derived from an EMBL/GenBank/DDBJ whole genome shotgun (WGS) entry which is preliminary data.</text>
</comment>
<evidence type="ECO:0000256" key="2">
    <source>
        <dbReference type="ARBA" id="ARBA00022741"/>
    </source>
</evidence>
<keyword evidence="3" id="KW-0067">ATP-binding</keyword>
<dbReference type="GO" id="GO:0007018">
    <property type="term" value="P:microtubule-based movement"/>
    <property type="evidence" value="ECO:0007669"/>
    <property type="project" value="InterPro"/>
</dbReference>
<dbReference type="GO" id="GO:0005856">
    <property type="term" value="C:cytoskeleton"/>
    <property type="evidence" value="ECO:0007669"/>
    <property type="project" value="UniProtKB-SubCell"/>
</dbReference>
<feature type="coiled-coil region" evidence="8">
    <location>
        <begin position="85"/>
        <end position="119"/>
    </location>
</feature>
<evidence type="ECO:0000256" key="7">
    <source>
        <dbReference type="PROSITE-ProRule" id="PRU00283"/>
    </source>
</evidence>
<name>A0AA35SCY2_GEOBA</name>
<evidence type="ECO:0000256" key="3">
    <source>
        <dbReference type="ARBA" id="ARBA00022840"/>
    </source>
</evidence>
<evidence type="ECO:0000313" key="10">
    <source>
        <dbReference type="EMBL" id="CAI8026286.1"/>
    </source>
</evidence>
<gene>
    <name evidence="10" type="ORF">GBAR_LOCUS15112</name>
</gene>
<protein>
    <submittedName>
        <fullName evidence="10">Kinesin-like protein KIN-7B</fullName>
    </submittedName>
</protein>
<keyword evidence="6" id="KW-0963">Cytoplasm</keyword>
<keyword evidence="2" id="KW-0547">Nucleotide-binding</keyword>
<feature type="domain" description="Kinesin motor" evidence="9">
    <location>
        <begin position="1"/>
        <end position="78"/>
    </location>
</feature>
<accession>A0AA35SCY2</accession>
<evidence type="ECO:0000259" key="9">
    <source>
        <dbReference type="PROSITE" id="PS50067"/>
    </source>
</evidence>
<dbReference type="PROSITE" id="PS50067">
    <property type="entry name" value="KINESIN_MOTOR_2"/>
    <property type="match status" value="1"/>
</dbReference>
<organism evidence="10 11">
    <name type="scientific">Geodia barretti</name>
    <name type="common">Barrett's horny sponge</name>
    <dbReference type="NCBI Taxonomy" id="519541"/>
    <lineage>
        <taxon>Eukaryota</taxon>
        <taxon>Metazoa</taxon>
        <taxon>Porifera</taxon>
        <taxon>Demospongiae</taxon>
        <taxon>Heteroscleromorpha</taxon>
        <taxon>Tetractinellida</taxon>
        <taxon>Astrophorina</taxon>
        <taxon>Geodiidae</taxon>
        <taxon>Geodia</taxon>
    </lineage>
</organism>
<sequence>MEEAKYNNKSLLTLTQVIARLSRGKPSLHIPYRDSKLTHILKKSLGGNAKTAIICTITPAEHNETELTLKFALSVKKVKNRPVVNHLFDNSEERLRKKVKDLEEKLRHTEREMERKERQMER</sequence>
<dbReference type="AlphaFoldDB" id="A0AA35SCY2"/>
<dbReference type="Pfam" id="PF00225">
    <property type="entry name" value="Kinesin"/>
    <property type="match status" value="1"/>
</dbReference>
<dbReference type="Gene3D" id="3.40.850.10">
    <property type="entry name" value="Kinesin motor domain"/>
    <property type="match status" value="1"/>
</dbReference>
<keyword evidence="6" id="KW-0206">Cytoskeleton</keyword>
<dbReference type="InterPro" id="IPR027417">
    <property type="entry name" value="P-loop_NTPase"/>
</dbReference>
<dbReference type="Proteomes" id="UP001174909">
    <property type="component" value="Unassembled WGS sequence"/>
</dbReference>
<evidence type="ECO:0000256" key="8">
    <source>
        <dbReference type="SAM" id="Coils"/>
    </source>
</evidence>
<keyword evidence="5" id="KW-0505">Motor protein</keyword>
<evidence type="ECO:0000256" key="1">
    <source>
        <dbReference type="ARBA" id="ARBA00004245"/>
    </source>
</evidence>
<dbReference type="GO" id="GO:0003777">
    <property type="term" value="F:microtubule motor activity"/>
    <property type="evidence" value="ECO:0007669"/>
    <property type="project" value="InterPro"/>
</dbReference>
<comment type="similarity">
    <text evidence="7">Belongs to the TRAFAC class myosin-kinesin ATPase superfamily. Kinesin family.</text>
</comment>
<evidence type="ECO:0000313" key="11">
    <source>
        <dbReference type="Proteomes" id="UP001174909"/>
    </source>
</evidence>
<feature type="non-terminal residue" evidence="10">
    <location>
        <position position="122"/>
    </location>
</feature>
<dbReference type="PANTHER" id="PTHR47968">
    <property type="entry name" value="CENTROMERE PROTEIN E"/>
    <property type="match status" value="1"/>
</dbReference>
<dbReference type="GO" id="GO:0005524">
    <property type="term" value="F:ATP binding"/>
    <property type="evidence" value="ECO:0007669"/>
    <property type="project" value="UniProtKB-KW"/>
</dbReference>
<dbReference type="PANTHER" id="PTHR47968:SF75">
    <property type="entry name" value="CENTROMERE-ASSOCIATED PROTEIN E"/>
    <property type="match status" value="1"/>
</dbReference>
<dbReference type="InterPro" id="IPR027640">
    <property type="entry name" value="Kinesin-like_fam"/>
</dbReference>
<dbReference type="SUPFAM" id="SSF52540">
    <property type="entry name" value="P-loop containing nucleoside triphosphate hydrolases"/>
    <property type="match status" value="1"/>
</dbReference>